<feature type="transmembrane region" description="Helical" evidence="7">
    <location>
        <begin position="7"/>
        <end position="26"/>
    </location>
</feature>
<dbReference type="RefSeq" id="WP_081202420.1">
    <property type="nucleotide sequence ID" value="NZ_LVXG01000032.1"/>
</dbReference>
<dbReference type="Gene3D" id="3.30.2010.10">
    <property type="entry name" value="Metalloproteases ('zincins'), catalytic domain"/>
    <property type="match status" value="1"/>
</dbReference>
<comment type="caution">
    <text evidence="9">The sequence shown here is derived from an EMBL/GenBank/DDBJ whole genome shotgun (WGS) entry which is preliminary data.</text>
</comment>
<dbReference type="PANTHER" id="PTHR10120">
    <property type="entry name" value="CAAX PRENYL PROTEASE 1"/>
    <property type="match status" value="1"/>
</dbReference>
<evidence type="ECO:0000256" key="7">
    <source>
        <dbReference type="SAM" id="Phobius"/>
    </source>
</evidence>
<evidence type="ECO:0000259" key="8">
    <source>
        <dbReference type="Pfam" id="PF01435"/>
    </source>
</evidence>
<evidence type="ECO:0000256" key="4">
    <source>
        <dbReference type="ARBA" id="ARBA00022833"/>
    </source>
</evidence>
<gene>
    <name evidence="9" type="ORF">A4H97_32995</name>
</gene>
<keyword evidence="7" id="KW-0812">Transmembrane</keyword>
<dbReference type="STRING" id="354355.SAMN05660816_06775"/>
<dbReference type="Pfam" id="PF01435">
    <property type="entry name" value="Peptidase_M48"/>
    <property type="match status" value="1"/>
</dbReference>
<reference evidence="10" key="1">
    <citation type="submission" date="2016-04" db="EMBL/GenBank/DDBJ databases">
        <authorList>
            <person name="Chen L."/>
            <person name="Zhuang W."/>
            <person name="Wang G."/>
        </authorList>
    </citation>
    <scope>NUCLEOTIDE SEQUENCE [LARGE SCALE GENOMIC DNA]</scope>
    <source>
        <strain evidence="10">17621</strain>
    </source>
</reference>
<proteinExistence type="inferred from homology"/>
<name>A0A1V9EGA2_9BACT</name>
<keyword evidence="10" id="KW-1185">Reference proteome</keyword>
<dbReference type="Proteomes" id="UP000192610">
    <property type="component" value="Unassembled WGS sequence"/>
</dbReference>
<dbReference type="GO" id="GO:0046872">
    <property type="term" value="F:metal ion binding"/>
    <property type="evidence" value="ECO:0007669"/>
    <property type="project" value="UniProtKB-KW"/>
</dbReference>
<keyword evidence="7" id="KW-0472">Membrane</keyword>
<keyword evidence="5 6" id="KW-0482">Metalloprotease</keyword>
<evidence type="ECO:0000313" key="10">
    <source>
        <dbReference type="Proteomes" id="UP000192610"/>
    </source>
</evidence>
<dbReference type="InterPro" id="IPR001915">
    <property type="entry name" value="Peptidase_M48"/>
</dbReference>
<evidence type="ECO:0000256" key="6">
    <source>
        <dbReference type="RuleBase" id="RU003983"/>
    </source>
</evidence>
<sequence>MSKYVQFFLSITYALITASALYVLIFLLGKGKPELPSWIIYTMITSWVIICISAVYWFTDIKLFFYQVRKPILEEERRLVSAMHEVQKKANDNKNYRLRVEENTGLNAYATGYHTIVVSKDCIKHLSHGELCALLAHEMGHLRTKDCTALLAYYFAKQPPGFVAGILRRGLKVAGGSIAGFARQSLLALLIAVIVTLFILSKSAILYYLLAVICFLLFLWLLNAVYSFLWLINSRYTEYRQDAFAHKLGFGPPLKQLLRKFLEENSIARVDQFYILTRSTHPLIHNRIRRLEKLEGLRK</sequence>
<evidence type="ECO:0000256" key="3">
    <source>
        <dbReference type="ARBA" id="ARBA00022801"/>
    </source>
</evidence>
<feature type="transmembrane region" description="Helical" evidence="7">
    <location>
        <begin position="178"/>
        <end position="199"/>
    </location>
</feature>
<evidence type="ECO:0000256" key="1">
    <source>
        <dbReference type="ARBA" id="ARBA00022670"/>
    </source>
</evidence>
<dbReference type="AlphaFoldDB" id="A0A1V9EGA2"/>
<keyword evidence="2" id="KW-0479">Metal-binding</keyword>
<comment type="similarity">
    <text evidence="6">Belongs to the peptidase M48 family.</text>
</comment>
<feature type="transmembrane region" description="Helical" evidence="7">
    <location>
        <begin position="38"/>
        <end position="59"/>
    </location>
</feature>
<evidence type="ECO:0000313" key="9">
    <source>
        <dbReference type="EMBL" id="OQP45158.1"/>
    </source>
</evidence>
<organism evidence="9 10">
    <name type="scientific">Niastella yeongjuensis</name>
    <dbReference type="NCBI Taxonomy" id="354355"/>
    <lineage>
        <taxon>Bacteria</taxon>
        <taxon>Pseudomonadati</taxon>
        <taxon>Bacteroidota</taxon>
        <taxon>Chitinophagia</taxon>
        <taxon>Chitinophagales</taxon>
        <taxon>Chitinophagaceae</taxon>
        <taxon>Niastella</taxon>
    </lineage>
</organism>
<comment type="cofactor">
    <cofactor evidence="6">
        <name>Zn(2+)</name>
        <dbReference type="ChEBI" id="CHEBI:29105"/>
    </cofactor>
    <text evidence="6">Binds 1 zinc ion per subunit.</text>
</comment>
<feature type="domain" description="Peptidase M48" evidence="8">
    <location>
        <begin position="77"/>
        <end position="294"/>
    </location>
</feature>
<protein>
    <recommendedName>
        <fullName evidence="8">Peptidase M48 domain-containing protein</fullName>
    </recommendedName>
</protein>
<dbReference type="EMBL" id="LVXG01000032">
    <property type="protein sequence ID" value="OQP45158.1"/>
    <property type="molecule type" value="Genomic_DNA"/>
</dbReference>
<dbReference type="GO" id="GO:0006508">
    <property type="term" value="P:proteolysis"/>
    <property type="evidence" value="ECO:0007669"/>
    <property type="project" value="UniProtKB-KW"/>
</dbReference>
<dbReference type="GO" id="GO:0004222">
    <property type="term" value="F:metalloendopeptidase activity"/>
    <property type="evidence" value="ECO:0007669"/>
    <property type="project" value="InterPro"/>
</dbReference>
<evidence type="ECO:0000256" key="2">
    <source>
        <dbReference type="ARBA" id="ARBA00022723"/>
    </source>
</evidence>
<feature type="transmembrane region" description="Helical" evidence="7">
    <location>
        <begin position="205"/>
        <end position="232"/>
    </location>
</feature>
<evidence type="ECO:0000256" key="5">
    <source>
        <dbReference type="ARBA" id="ARBA00023049"/>
    </source>
</evidence>
<keyword evidence="7" id="KW-1133">Transmembrane helix</keyword>
<keyword evidence="4 6" id="KW-0862">Zinc</keyword>
<dbReference type="OrthoDB" id="15218at2"/>
<keyword evidence="1 6" id="KW-0645">Protease</keyword>
<accession>A0A1V9EGA2</accession>
<keyword evidence="3 6" id="KW-0378">Hydrolase</keyword>